<feature type="transmembrane region" description="Helical" evidence="2">
    <location>
        <begin position="289"/>
        <end position="308"/>
    </location>
</feature>
<feature type="compositionally biased region" description="Polar residues" evidence="1">
    <location>
        <begin position="164"/>
        <end position="175"/>
    </location>
</feature>
<dbReference type="SUPFAM" id="SSF52343">
    <property type="entry name" value="Ferredoxin reductase-like, C-terminal NADP-linked domain"/>
    <property type="match status" value="1"/>
</dbReference>
<keyword evidence="2" id="KW-0472">Membrane</keyword>
<feature type="transmembrane region" description="Helical" evidence="2">
    <location>
        <begin position="402"/>
        <end position="424"/>
    </location>
</feature>
<dbReference type="AlphaFoldDB" id="A0A3M7H2H7"/>
<proteinExistence type="predicted"/>
<comment type="caution">
    <text evidence="3">The sequence shown here is derived from an EMBL/GenBank/DDBJ whole genome shotgun (WGS) entry which is preliminary data.</text>
</comment>
<reference evidence="3 4" key="1">
    <citation type="journal article" date="2018" name="BMC Genomics">
        <title>Genomic evidence for intraspecific hybridization in a clonal and extremely halotolerant yeast.</title>
        <authorList>
            <person name="Gostincar C."/>
            <person name="Stajich J.E."/>
            <person name="Zupancic J."/>
            <person name="Zalar P."/>
            <person name="Gunde-Cimerman N."/>
        </authorList>
    </citation>
    <scope>NUCLEOTIDE SEQUENCE [LARGE SCALE GENOMIC DNA]</scope>
    <source>
        <strain evidence="3 4">EXF-171</strain>
    </source>
</reference>
<protein>
    <recommendedName>
        <fullName evidence="5">Integral membrane protein TmpA</fullName>
    </recommendedName>
</protein>
<dbReference type="EMBL" id="QWIQ01000104">
    <property type="protein sequence ID" value="RMZ07207.1"/>
    <property type="molecule type" value="Genomic_DNA"/>
</dbReference>
<evidence type="ECO:0008006" key="5">
    <source>
        <dbReference type="Google" id="ProtNLM"/>
    </source>
</evidence>
<evidence type="ECO:0000256" key="2">
    <source>
        <dbReference type="SAM" id="Phobius"/>
    </source>
</evidence>
<dbReference type="Proteomes" id="UP000281468">
    <property type="component" value="Unassembled WGS sequence"/>
</dbReference>
<feature type="region of interest" description="Disordered" evidence="1">
    <location>
        <begin position="27"/>
        <end position="138"/>
    </location>
</feature>
<feature type="transmembrane region" description="Helical" evidence="2">
    <location>
        <begin position="370"/>
        <end position="390"/>
    </location>
</feature>
<feature type="transmembrane region" description="Helical" evidence="2">
    <location>
        <begin position="444"/>
        <end position="465"/>
    </location>
</feature>
<feature type="compositionally biased region" description="Polar residues" evidence="1">
    <location>
        <begin position="85"/>
        <end position="101"/>
    </location>
</feature>
<accession>A0A3M7H2H7</accession>
<evidence type="ECO:0000313" key="4">
    <source>
        <dbReference type="Proteomes" id="UP000281468"/>
    </source>
</evidence>
<dbReference type="InterPro" id="IPR039261">
    <property type="entry name" value="FNR_nucleotide-bd"/>
</dbReference>
<feature type="compositionally biased region" description="Basic and acidic residues" evidence="1">
    <location>
        <begin position="153"/>
        <end position="163"/>
    </location>
</feature>
<organism evidence="3 4">
    <name type="scientific">Hortaea werneckii</name>
    <name type="common">Black yeast</name>
    <name type="synonym">Cladosporium werneckii</name>
    <dbReference type="NCBI Taxonomy" id="91943"/>
    <lineage>
        <taxon>Eukaryota</taxon>
        <taxon>Fungi</taxon>
        <taxon>Dikarya</taxon>
        <taxon>Ascomycota</taxon>
        <taxon>Pezizomycotina</taxon>
        <taxon>Dothideomycetes</taxon>
        <taxon>Dothideomycetidae</taxon>
        <taxon>Mycosphaerellales</taxon>
        <taxon>Teratosphaeriaceae</taxon>
        <taxon>Hortaea</taxon>
    </lineage>
</organism>
<dbReference type="InterPro" id="IPR052979">
    <property type="entry name" value="Adenylate-forming_domain"/>
</dbReference>
<name>A0A3M7H2H7_HORWE</name>
<dbReference type="PANTHER" id="PTHR33927:SF5">
    <property type="entry name" value="ENZYME, PUTATIVE (AFU_ORTHOLOGUE AFUA_8G01222)-RELATED"/>
    <property type="match status" value="1"/>
</dbReference>
<keyword evidence="2" id="KW-1133">Transmembrane helix</keyword>
<keyword evidence="2" id="KW-0812">Transmembrane</keyword>
<dbReference type="PANTHER" id="PTHR33927">
    <property type="entry name" value="TRANSMEMBRANE PROTEIN"/>
    <property type="match status" value="1"/>
</dbReference>
<feature type="compositionally biased region" description="Polar residues" evidence="1">
    <location>
        <begin position="52"/>
        <end position="69"/>
    </location>
</feature>
<feature type="transmembrane region" description="Helical" evidence="2">
    <location>
        <begin position="477"/>
        <end position="496"/>
    </location>
</feature>
<evidence type="ECO:0000256" key="1">
    <source>
        <dbReference type="SAM" id="MobiDB-lite"/>
    </source>
</evidence>
<sequence length="722" mass="79558">MRSSTRALGSDEALFLSSRERKRFYSFSPERKRRTSRAGSNKRLVLAGPPGFTSQVFTRSPESGVTSRSLARLRPARDGHMSPALSDTRQACTPSGLQPSMSPVPIEDDASRPLPTPDVVPNTDNDRTSQSVEQPPTAPAPVHLVERHDEHAHYPQQLQERRSSLTMCNQSTAPSILSSKNSGLTVNIIESPSKVFQDGRTHYPSTYAKDPEDLESGWSSDNYDSKTVFEEEIVECSPAQSIQTKGFADRSATKEQIEVFSNPYPLPDIEGHGLWGELRYIWMITYRKLMVLTFAANIATIIPMIIFATRNDGSFTYADAATATAANLTAAVLMRHEHFINLLFRIVCALPTWTPLQFRRQAAKVAYSQGGIHSAAGISALAWYIFYVTLLSYHAQGTHAEIITLHVLSALTTFILVALIILALPNLRAKFHNVWELSHRFGGWTAIGLVWAQILISTVASARQASRPVGLVLVKTPAFWLLVVITLFLIYPWLWLRRVPVEAHRLSTHATELRFHNRPVKQCQAIGFAHRPLFENHKFATIPPPYTTPDSQVPSRASPGAKTSSYSVLVSNAGDWTSRLITSPPKHIWQRGFPTTGVMRVASLFNPVLIVATGSGIGPCLSFLNCNPASATHSHRVLWSARSPELTYGSDVVGRVFAADPDAMVIDTKKTGHPDLIALSWGMVQEAKAEAVVIISNPRVTKNVVFGLEARGIPAFGAIFDS</sequence>
<evidence type="ECO:0000313" key="3">
    <source>
        <dbReference type="EMBL" id="RMZ07207.1"/>
    </source>
</evidence>
<feature type="region of interest" description="Disordered" evidence="1">
    <location>
        <begin position="153"/>
        <end position="175"/>
    </location>
</feature>
<gene>
    <name evidence="3" type="ORF">D0862_04332</name>
</gene>